<dbReference type="STRING" id="1676925.ENSPKIP00000012577"/>
<comment type="subcellular location">
    <subcellularLocation>
        <location evidence="1">Secreted</location>
    </subcellularLocation>
</comment>
<dbReference type="GO" id="GO:0005576">
    <property type="term" value="C:extracellular region"/>
    <property type="evidence" value="ECO:0007669"/>
    <property type="project" value="UniProtKB-SubCell"/>
</dbReference>
<reference evidence="6" key="1">
    <citation type="submission" date="2025-08" db="UniProtKB">
        <authorList>
            <consortium name="Ensembl"/>
        </authorList>
    </citation>
    <scope>IDENTIFICATION</scope>
</reference>
<dbReference type="SMART" id="SM00092">
    <property type="entry name" value="RNAse_Pc"/>
    <property type="match status" value="1"/>
</dbReference>
<dbReference type="GO" id="GO:0050830">
    <property type="term" value="P:defense response to Gram-positive bacterium"/>
    <property type="evidence" value="ECO:0007669"/>
    <property type="project" value="TreeGrafter"/>
</dbReference>
<organism evidence="6 7">
    <name type="scientific">Paramormyrops kingsleyae</name>
    <dbReference type="NCBI Taxonomy" id="1676925"/>
    <lineage>
        <taxon>Eukaryota</taxon>
        <taxon>Metazoa</taxon>
        <taxon>Chordata</taxon>
        <taxon>Craniata</taxon>
        <taxon>Vertebrata</taxon>
        <taxon>Euteleostomi</taxon>
        <taxon>Actinopterygii</taxon>
        <taxon>Neopterygii</taxon>
        <taxon>Teleostei</taxon>
        <taxon>Osteoglossocephala</taxon>
        <taxon>Osteoglossomorpha</taxon>
        <taxon>Osteoglossiformes</taxon>
        <taxon>Mormyridae</taxon>
        <taxon>Paramormyrops</taxon>
    </lineage>
</organism>
<evidence type="ECO:0000256" key="3">
    <source>
        <dbReference type="ARBA" id="ARBA00022525"/>
    </source>
</evidence>
<name>A0A3B3R1E5_9TELE</name>
<dbReference type="GO" id="GO:0003676">
    <property type="term" value="F:nucleic acid binding"/>
    <property type="evidence" value="ECO:0007669"/>
    <property type="project" value="InterPro"/>
</dbReference>
<dbReference type="GO" id="GO:0050829">
    <property type="term" value="P:defense response to Gram-negative bacterium"/>
    <property type="evidence" value="ECO:0007669"/>
    <property type="project" value="TreeGrafter"/>
</dbReference>
<evidence type="ECO:0000256" key="2">
    <source>
        <dbReference type="ARBA" id="ARBA00005600"/>
    </source>
</evidence>
<evidence type="ECO:0000256" key="4">
    <source>
        <dbReference type="ARBA" id="ARBA00023157"/>
    </source>
</evidence>
<evidence type="ECO:0000313" key="7">
    <source>
        <dbReference type="Proteomes" id="UP000261540"/>
    </source>
</evidence>
<dbReference type="CDD" id="cd06265">
    <property type="entry name" value="RNase_A_canonical"/>
    <property type="match status" value="1"/>
</dbReference>
<feature type="domain" description="Ribonuclease A-domain" evidence="5">
    <location>
        <begin position="24"/>
        <end position="145"/>
    </location>
</feature>
<evidence type="ECO:0000259" key="5">
    <source>
        <dbReference type="SMART" id="SM00092"/>
    </source>
</evidence>
<dbReference type="Ensembl" id="ENSPKIT00000036975.1">
    <property type="protein sequence ID" value="ENSPKIP00000012577.1"/>
    <property type="gene ID" value="ENSPKIG00000000325.1"/>
</dbReference>
<dbReference type="AlphaFoldDB" id="A0A3B3R1E5"/>
<dbReference type="InterPro" id="IPR001427">
    <property type="entry name" value="RNaseA"/>
</dbReference>
<comment type="similarity">
    <text evidence="2">Belongs to the pancreatic ribonuclease family.</text>
</comment>
<sequence length="147" mass="17077">MHILYICAVTLQHISFLKQPPEDVKHRYEKFMNQHFEKSMTVQKCDRTINFKDIYQLDSRGNKLCKDTNSFIYSSSASDIINICDNAGKRYKNTDFRISLQPFPIITCSNGSGRYPKCQYRGHNSNRYIVIGCAEGWPVHYEKGVLP</sequence>
<dbReference type="Gene3D" id="3.10.130.10">
    <property type="entry name" value="Ribonuclease A-like domain"/>
    <property type="match status" value="1"/>
</dbReference>
<keyword evidence="4" id="KW-1015">Disulfide bond</keyword>
<dbReference type="SUPFAM" id="SSF54076">
    <property type="entry name" value="RNase A-like"/>
    <property type="match status" value="1"/>
</dbReference>
<evidence type="ECO:0000256" key="1">
    <source>
        <dbReference type="ARBA" id="ARBA00004613"/>
    </source>
</evidence>
<dbReference type="GeneTree" id="ENSGT00940000157645"/>
<reference evidence="6" key="2">
    <citation type="submission" date="2025-09" db="UniProtKB">
        <authorList>
            <consortium name="Ensembl"/>
        </authorList>
    </citation>
    <scope>IDENTIFICATION</scope>
</reference>
<protein>
    <recommendedName>
        <fullName evidence="5">Ribonuclease A-domain domain-containing protein</fullName>
    </recommendedName>
</protein>
<keyword evidence="3" id="KW-0964">Secreted</keyword>
<dbReference type="PANTHER" id="PTHR11437:SF10">
    <property type="entry name" value="ANGIOGENIN-RELATED"/>
    <property type="match status" value="1"/>
</dbReference>
<accession>A0A3B3R1E5</accession>
<keyword evidence="7" id="KW-1185">Reference proteome</keyword>
<proteinExistence type="inferred from homology"/>
<evidence type="ECO:0000313" key="6">
    <source>
        <dbReference type="Ensembl" id="ENSPKIP00000012577.1"/>
    </source>
</evidence>
<dbReference type="GO" id="GO:0001525">
    <property type="term" value="P:angiogenesis"/>
    <property type="evidence" value="ECO:0007669"/>
    <property type="project" value="TreeGrafter"/>
</dbReference>
<dbReference type="PANTHER" id="PTHR11437">
    <property type="entry name" value="RIBONUCLEASE"/>
    <property type="match status" value="1"/>
</dbReference>
<dbReference type="InterPro" id="IPR023412">
    <property type="entry name" value="RNaseA_domain"/>
</dbReference>
<dbReference type="GO" id="GO:0004540">
    <property type="term" value="F:RNA nuclease activity"/>
    <property type="evidence" value="ECO:0007669"/>
    <property type="project" value="TreeGrafter"/>
</dbReference>
<dbReference type="Proteomes" id="UP000261540">
    <property type="component" value="Unplaced"/>
</dbReference>
<dbReference type="InterPro" id="IPR036816">
    <property type="entry name" value="RNaseA-like_dom_sf"/>
</dbReference>
<dbReference type="Pfam" id="PF00074">
    <property type="entry name" value="RnaseA"/>
    <property type="match status" value="1"/>
</dbReference>